<dbReference type="Gene3D" id="3.40.309.10">
    <property type="entry name" value="Aldehyde Dehydrogenase, Chain A, domain 2"/>
    <property type="match status" value="1"/>
</dbReference>
<evidence type="ECO:0000259" key="3">
    <source>
        <dbReference type="Pfam" id="PF00171"/>
    </source>
</evidence>
<dbReference type="Proteomes" id="UP001195769">
    <property type="component" value="Unassembled WGS sequence"/>
</dbReference>
<proteinExistence type="predicted"/>
<dbReference type="Pfam" id="PF00171">
    <property type="entry name" value="Aldedh"/>
    <property type="match status" value="1"/>
</dbReference>
<sequence length="260" mass="30079">MPWNDRATIFLRAAELLSGKYRYRLAEIDAAAEVSFRFGVKCVEELYTQQPPKNAAGSWNCVEYRALEGFVLAVSPFNFTAISGNLPGVPSIVGNTVVWKPSPAATYSNYLIYQILAEADVPPSVIQCIPGHFQKSSHPQLCCAPPHRQHVYNQEPMERHHRKSGQVKRYPRIVGETEGKNFRVIYKSAEIRNAVLQIIRVSERRCNYIPTMSQHQIQLGCIWRRTILRWRRSRTSHIDYPLIQCSQWLRRRQVPEHHRV</sequence>
<evidence type="ECO:0000313" key="5">
    <source>
        <dbReference type="Proteomes" id="UP001195769"/>
    </source>
</evidence>
<comment type="caution">
    <text evidence="4">The sequence shown here is derived from an EMBL/GenBank/DDBJ whole genome shotgun (WGS) entry which is preliminary data.</text>
</comment>
<dbReference type="GO" id="GO:0010133">
    <property type="term" value="P:L-proline catabolic process to L-glutamate"/>
    <property type="evidence" value="ECO:0007669"/>
    <property type="project" value="TreeGrafter"/>
</dbReference>
<evidence type="ECO:0000256" key="1">
    <source>
        <dbReference type="ARBA" id="ARBA00023002"/>
    </source>
</evidence>
<dbReference type="InterPro" id="IPR016163">
    <property type="entry name" value="Ald_DH_C"/>
</dbReference>
<reference evidence="4" key="1">
    <citation type="journal article" date="2020" name="New Phytol.">
        <title>Comparative genomics reveals dynamic genome evolution in host specialist ectomycorrhizal fungi.</title>
        <authorList>
            <person name="Lofgren L.A."/>
            <person name="Nguyen N.H."/>
            <person name="Vilgalys R."/>
            <person name="Ruytinx J."/>
            <person name="Liao H.L."/>
            <person name="Branco S."/>
            <person name="Kuo A."/>
            <person name="LaButti K."/>
            <person name="Lipzen A."/>
            <person name="Andreopoulos W."/>
            <person name="Pangilinan J."/>
            <person name="Riley R."/>
            <person name="Hundley H."/>
            <person name="Na H."/>
            <person name="Barry K."/>
            <person name="Grigoriev I.V."/>
            <person name="Stajich J.E."/>
            <person name="Kennedy P.G."/>
        </authorList>
    </citation>
    <scope>NUCLEOTIDE SEQUENCE</scope>
    <source>
        <strain evidence="4">FC203</strain>
    </source>
</reference>
<dbReference type="InterPro" id="IPR016162">
    <property type="entry name" value="Ald_DH_N"/>
</dbReference>
<feature type="domain" description="Aldehyde dehydrogenase" evidence="3">
    <location>
        <begin position="25"/>
        <end position="199"/>
    </location>
</feature>
<protein>
    <submittedName>
        <fullName evidence="4">Aldehyde/histidinol dehydrogenase</fullName>
    </submittedName>
</protein>
<organism evidence="4 5">
    <name type="scientific">Suillus fuscotomentosus</name>
    <dbReference type="NCBI Taxonomy" id="1912939"/>
    <lineage>
        <taxon>Eukaryota</taxon>
        <taxon>Fungi</taxon>
        <taxon>Dikarya</taxon>
        <taxon>Basidiomycota</taxon>
        <taxon>Agaricomycotina</taxon>
        <taxon>Agaricomycetes</taxon>
        <taxon>Agaricomycetidae</taxon>
        <taxon>Boletales</taxon>
        <taxon>Suillineae</taxon>
        <taxon>Suillaceae</taxon>
        <taxon>Suillus</taxon>
    </lineage>
</organism>
<dbReference type="InterPro" id="IPR015590">
    <property type="entry name" value="Aldehyde_DH_dom"/>
</dbReference>
<keyword evidence="5" id="KW-1185">Reference proteome</keyword>
<dbReference type="EMBL" id="JABBWK010000020">
    <property type="protein sequence ID" value="KAG1901688.1"/>
    <property type="molecule type" value="Genomic_DNA"/>
</dbReference>
<gene>
    <name evidence="4" type="ORF">F5891DRAFT_1163712</name>
</gene>
<dbReference type="SUPFAM" id="SSF53720">
    <property type="entry name" value="ALDH-like"/>
    <property type="match status" value="1"/>
</dbReference>
<dbReference type="AlphaFoldDB" id="A0AAD4E8I6"/>
<keyword evidence="1" id="KW-0560">Oxidoreductase</keyword>
<dbReference type="GeneID" id="64659631"/>
<evidence type="ECO:0000256" key="2">
    <source>
        <dbReference type="ARBA" id="ARBA00023027"/>
    </source>
</evidence>
<dbReference type="InterPro" id="IPR050485">
    <property type="entry name" value="Proline_metab_enzyme"/>
</dbReference>
<dbReference type="Gene3D" id="3.40.605.10">
    <property type="entry name" value="Aldehyde Dehydrogenase, Chain A, domain 1"/>
    <property type="match status" value="1"/>
</dbReference>
<keyword evidence="2" id="KW-0520">NAD</keyword>
<dbReference type="PANTHER" id="PTHR42862:SF1">
    <property type="entry name" value="DELTA-1-PYRROLINE-5-CARBOXYLATE DEHYDROGENASE 2, ISOFORM A-RELATED"/>
    <property type="match status" value="1"/>
</dbReference>
<dbReference type="GO" id="GO:0005759">
    <property type="term" value="C:mitochondrial matrix"/>
    <property type="evidence" value="ECO:0007669"/>
    <property type="project" value="TreeGrafter"/>
</dbReference>
<dbReference type="GO" id="GO:0003842">
    <property type="term" value="F:L-glutamate gamma-semialdehyde dehydrogenase activity"/>
    <property type="evidence" value="ECO:0007669"/>
    <property type="project" value="TreeGrafter"/>
</dbReference>
<dbReference type="PANTHER" id="PTHR42862">
    <property type="entry name" value="DELTA-1-PYRROLINE-5-CARBOXYLATE DEHYDROGENASE 1, ISOFORM A-RELATED"/>
    <property type="match status" value="1"/>
</dbReference>
<dbReference type="RefSeq" id="XP_041227263.1">
    <property type="nucleotide sequence ID" value="XM_041365333.1"/>
</dbReference>
<name>A0AAD4E8I6_9AGAM</name>
<accession>A0AAD4E8I6</accession>
<dbReference type="InterPro" id="IPR016161">
    <property type="entry name" value="Ald_DH/histidinol_DH"/>
</dbReference>
<evidence type="ECO:0000313" key="4">
    <source>
        <dbReference type="EMBL" id="KAG1901688.1"/>
    </source>
</evidence>